<evidence type="ECO:0000256" key="5">
    <source>
        <dbReference type="SAM" id="MobiDB-lite"/>
    </source>
</evidence>
<feature type="region of interest" description="Disordered" evidence="5">
    <location>
        <begin position="87"/>
        <end position="120"/>
    </location>
</feature>
<reference evidence="6" key="1">
    <citation type="submission" date="2023-03" db="EMBL/GenBank/DDBJ databases">
        <title>Mating type loci evolution in Malassezia.</title>
        <authorList>
            <person name="Coelho M.A."/>
        </authorList>
    </citation>
    <scope>NUCLEOTIDE SEQUENCE</scope>
    <source>
        <strain evidence="6">CBS 11721</strain>
    </source>
</reference>
<dbReference type="AlphaFoldDB" id="A0AAF0ETF6"/>
<keyword evidence="4" id="KW-0539">Nucleus</keyword>
<accession>A0AAF0ETF6</accession>
<dbReference type="EMBL" id="CP119878">
    <property type="protein sequence ID" value="WFD34217.1"/>
    <property type="molecule type" value="Genomic_DNA"/>
</dbReference>
<evidence type="ECO:0000313" key="7">
    <source>
        <dbReference type="Proteomes" id="UP001219933"/>
    </source>
</evidence>
<organism evidence="6 7">
    <name type="scientific">Malassezia cuniculi</name>
    <dbReference type="NCBI Taxonomy" id="948313"/>
    <lineage>
        <taxon>Eukaryota</taxon>
        <taxon>Fungi</taxon>
        <taxon>Dikarya</taxon>
        <taxon>Basidiomycota</taxon>
        <taxon>Ustilaginomycotina</taxon>
        <taxon>Malasseziomycetes</taxon>
        <taxon>Malasseziales</taxon>
        <taxon>Malasseziaceae</taxon>
        <taxon>Malassezia</taxon>
    </lineage>
</organism>
<dbReference type="Pfam" id="PF15341">
    <property type="entry name" value="SLX9"/>
    <property type="match status" value="1"/>
</dbReference>
<sequence>MAVDKRKRPARALRKDAHAQVALAASAAVRESKHIKQAARAPGALATPIERVSKSAMRRRKRKAREELGAHGMDGLSDAVADVADELPPIDVSNPDAVPPPLTRTPTGQKAARAALARERARQPQIVAQLARTDNPFAALRTHARHTLGLGDPTNGA</sequence>
<gene>
    <name evidence="6" type="ORF">MCUN1_001054</name>
</gene>
<comment type="similarity">
    <text evidence="2">Belongs to the SLX9 family.</text>
</comment>
<evidence type="ECO:0000256" key="1">
    <source>
        <dbReference type="ARBA" id="ARBA00004604"/>
    </source>
</evidence>
<evidence type="ECO:0000313" key="6">
    <source>
        <dbReference type="EMBL" id="WFD34217.1"/>
    </source>
</evidence>
<dbReference type="InterPro" id="IPR028160">
    <property type="entry name" value="Slx9-like"/>
</dbReference>
<comment type="subcellular location">
    <subcellularLocation>
        <location evidence="1">Nucleus</location>
        <location evidence="1">Nucleolus</location>
    </subcellularLocation>
</comment>
<proteinExistence type="inferred from homology"/>
<dbReference type="GO" id="GO:0030686">
    <property type="term" value="C:90S preribosome"/>
    <property type="evidence" value="ECO:0007669"/>
    <property type="project" value="InterPro"/>
</dbReference>
<evidence type="ECO:0000256" key="2">
    <source>
        <dbReference type="ARBA" id="ARBA00011022"/>
    </source>
</evidence>
<evidence type="ECO:0000256" key="3">
    <source>
        <dbReference type="ARBA" id="ARBA00021321"/>
    </source>
</evidence>
<dbReference type="GO" id="GO:0030688">
    <property type="term" value="C:preribosome, small subunit precursor"/>
    <property type="evidence" value="ECO:0007669"/>
    <property type="project" value="InterPro"/>
</dbReference>
<feature type="region of interest" description="Disordered" evidence="5">
    <location>
        <begin position="53"/>
        <end position="73"/>
    </location>
</feature>
<evidence type="ECO:0000256" key="4">
    <source>
        <dbReference type="ARBA" id="ARBA00023242"/>
    </source>
</evidence>
<dbReference type="GO" id="GO:0005730">
    <property type="term" value="C:nucleolus"/>
    <property type="evidence" value="ECO:0007669"/>
    <property type="project" value="UniProtKB-SubCell"/>
</dbReference>
<name>A0AAF0ETF6_9BASI</name>
<keyword evidence="7" id="KW-1185">Reference proteome</keyword>
<dbReference type="GO" id="GO:0000462">
    <property type="term" value="P:maturation of SSU-rRNA from tricistronic rRNA transcript (SSU-rRNA, 5.8S rRNA, LSU-rRNA)"/>
    <property type="evidence" value="ECO:0007669"/>
    <property type="project" value="InterPro"/>
</dbReference>
<dbReference type="Proteomes" id="UP001219933">
    <property type="component" value="Chromosome 2"/>
</dbReference>
<protein>
    <recommendedName>
        <fullName evidence="3">Ribosome biogenesis protein SLX9</fullName>
    </recommendedName>
</protein>